<reference evidence="7 8" key="2">
    <citation type="journal article" date="2014" name="J. Gen. Appl. Microbiol.">
        <title>The early diverging ascomycetous budding yeast Saitoella complicata has three histone deacetylases belonging to the Clr6, Hos2, and Rpd3 lineages.</title>
        <authorList>
            <person name="Nishida H."/>
            <person name="Matsumoto T."/>
            <person name="Kondo S."/>
            <person name="Hamamoto M."/>
            <person name="Yoshikawa H."/>
        </authorList>
    </citation>
    <scope>NUCLEOTIDE SEQUENCE [LARGE SCALE GENOMIC DNA]</scope>
    <source>
        <strain evidence="7 8">NRRL Y-17804</strain>
    </source>
</reference>
<feature type="domain" description="Prokaryotic-type class I peptide chain release factors" evidence="6">
    <location>
        <begin position="126"/>
        <end position="220"/>
    </location>
</feature>
<evidence type="ECO:0000256" key="4">
    <source>
        <dbReference type="ARBA" id="ARBA00023128"/>
    </source>
</evidence>
<dbReference type="Gene3D" id="3.30.160.20">
    <property type="match status" value="1"/>
</dbReference>
<dbReference type="FunFam" id="3.30.160.20:FF:000065">
    <property type="entry name" value="Peptidyl-tRNA hydrolase domain protein"/>
    <property type="match status" value="1"/>
</dbReference>
<feature type="region of interest" description="Disordered" evidence="5">
    <location>
        <begin position="187"/>
        <end position="264"/>
    </location>
</feature>
<feature type="compositionally biased region" description="Basic and acidic residues" evidence="5">
    <location>
        <begin position="187"/>
        <end position="196"/>
    </location>
</feature>
<keyword evidence="4" id="KW-0496">Mitochondrion</keyword>
<dbReference type="EMBL" id="BACD03000016">
    <property type="protein sequence ID" value="GAO48655.1"/>
    <property type="molecule type" value="Genomic_DNA"/>
</dbReference>
<evidence type="ECO:0000256" key="2">
    <source>
        <dbReference type="ARBA" id="ARBA00010835"/>
    </source>
</evidence>
<dbReference type="InterPro" id="IPR000352">
    <property type="entry name" value="Pep_chain_release_fac_I"/>
</dbReference>
<dbReference type="PANTHER" id="PTHR46203">
    <property type="entry name" value="PROBABLE PEPTIDE CHAIN RELEASE FACTOR C12ORF65"/>
    <property type="match status" value="1"/>
</dbReference>
<dbReference type="SUPFAM" id="SSF75620">
    <property type="entry name" value="Release factor"/>
    <property type="match status" value="1"/>
</dbReference>
<evidence type="ECO:0000256" key="3">
    <source>
        <dbReference type="ARBA" id="ARBA00022946"/>
    </source>
</evidence>
<evidence type="ECO:0000259" key="6">
    <source>
        <dbReference type="Pfam" id="PF00472"/>
    </source>
</evidence>
<keyword evidence="3" id="KW-0809">Transit peptide</keyword>
<dbReference type="GO" id="GO:0005739">
    <property type="term" value="C:mitochondrion"/>
    <property type="evidence" value="ECO:0007669"/>
    <property type="project" value="UniProtKB-SubCell"/>
</dbReference>
<reference evidence="7 8" key="1">
    <citation type="journal article" date="2011" name="J. Gen. Appl. Microbiol.">
        <title>Draft genome sequencing of the enigmatic yeast Saitoella complicata.</title>
        <authorList>
            <person name="Nishida H."/>
            <person name="Hamamoto M."/>
            <person name="Sugiyama J."/>
        </authorList>
    </citation>
    <scope>NUCLEOTIDE SEQUENCE [LARGE SCALE GENOMIC DNA]</scope>
    <source>
        <strain evidence="7 8">NRRL Y-17804</strain>
    </source>
</reference>
<feature type="compositionally biased region" description="Basic residues" evidence="5">
    <location>
        <begin position="197"/>
        <end position="219"/>
    </location>
</feature>
<sequence length="388" mass="42852">MILRIGAQLAEVARRTLAGVVSRKEATALHRVRPTLAVAAWKSQSVRWNSTEKITKQIASSSVSAADEEDAPEELDEDLEEEWELADEASVPIVNEAPVSAAKKKPALAAKPARRRTLQEIKESLESEIVEQFIRGSGPGGQKINKTSSTVLLQHKPTGIVVRCQETRSRDQNRKVARKILAERIDQLENGPESKKEKKREKLAKKKANKKKKAKRKLAKKDGEEDKEIDEAEEAEQGVEGIADTASKDDLENEEGSGHEIKGTAFIFDRSPRGITHKSKKMKQRLSYQRKAPVYKIPANPRTCSISVSRPLISLPIHHRLLASSSDEANLVGDVKGVNISGEADVSLLGTVRANEGVDLESLNVVELLDGSLRREKYQHAFTTPGYV</sequence>
<dbReference type="InterPro" id="IPR052405">
    <property type="entry name" value="Mito_Transl_Release_Factor"/>
</dbReference>
<accession>A0A0E9NGW7</accession>
<comment type="subcellular location">
    <subcellularLocation>
        <location evidence="1">Mitochondrion</location>
    </subcellularLocation>
</comment>
<keyword evidence="8" id="KW-1185">Reference proteome</keyword>
<dbReference type="AlphaFoldDB" id="A0A0E9NGW7"/>
<protein>
    <recommendedName>
        <fullName evidence="6">Prokaryotic-type class I peptide chain release factors domain-containing protein</fullName>
    </recommendedName>
</protein>
<organism evidence="7 8">
    <name type="scientific">Saitoella complicata (strain BCRC 22490 / CBS 7301 / JCM 7358 / NBRC 10748 / NRRL Y-17804)</name>
    <dbReference type="NCBI Taxonomy" id="698492"/>
    <lineage>
        <taxon>Eukaryota</taxon>
        <taxon>Fungi</taxon>
        <taxon>Dikarya</taxon>
        <taxon>Ascomycota</taxon>
        <taxon>Taphrinomycotina</taxon>
        <taxon>Taphrinomycotina incertae sedis</taxon>
        <taxon>Saitoella</taxon>
    </lineage>
</organism>
<dbReference type="GO" id="GO:0003747">
    <property type="term" value="F:translation release factor activity"/>
    <property type="evidence" value="ECO:0007669"/>
    <property type="project" value="InterPro"/>
</dbReference>
<gene>
    <name evidence="7" type="ORF">G7K_2825-t1</name>
</gene>
<dbReference type="InterPro" id="IPR045853">
    <property type="entry name" value="Pep_chain_release_fac_I_sf"/>
</dbReference>
<proteinExistence type="inferred from homology"/>
<dbReference type="STRING" id="698492.A0A0E9NGW7"/>
<name>A0A0E9NGW7_SAICN</name>
<comment type="similarity">
    <text evidence="2">Belongs to the prokaryotic/mitochondrial release factor family.</text>
</comment>
<comment type="caution">
    <text evidence="7">The sequence shown here is derived from an EMBL/GenBank/DDBJ whole genome shotgun (WGS) entry which is preliminary data.</text>
</comment>
<feature type="compositionally biased region" description="Basic and acidic residues" evidence="5">
    <location>
        <begin position="246"/>
        <end position="262"/>
    </location>
</feature>
<dbReference type="Pfam" id="PF00472">
    <property type="entry name" value="RF-1"/>
    <property type="match status" value="1"/>
</dbReference>
<evidence type="ECO:0000256" key="5">
    <source>
        <dbReference type="SAM" id="MobiDB-lite"/>
    </source>
</evidence>
<evidence type="ECO:0000256" key="1">
    <source>
        <dbReference type="ARBA" id="ARBA00004173"/>
    </source>
</evidence>
<evidence type="ECO:0000313" key="7">
    <source>
        <dbReference type="EMBL" id="GAO48655.1"/>
    </source>
</evidence>
<dbReference type="PANTHER" id="PTHR46203:SF1">
    <property type="entry name" value="MITOCHONDRIAL TRANSLATION RELEASE FACTOR IN RESCUE"/>
    <property type="match status" value="1"/>
</dbReference>
<reference evidence="7 8" key="3">
    <citation type="journal article" date="2015" name="Genome Announc.">
        <title>Draft Genome Sequence of the Archiascomycetous Yeast Saitoella complicata.</title>
        <authorList>
            <person name="Yamauchi K."/>
            <person name="Kondo S."/>
            <person name="Hamamoto M."/>
            <person name="Takahashi Y."/>
            <person name="Ogura Y."/>
            <person name="Hayashi T."/>
            <person name="Nishida H."/>
        </authorList>
    </citation>
    <scope>NUCLEOTIDE SEQUENCE [LARGE SCALE GENOMIC DNA]</scope>
    <source>
        <strain evidence="7 8">NRRL Y-17804</strain>
    </source>
</reference>
<dbReference type="Proteomes" id="UP000033140">
    <property type="component" value="Unassembled WGS sequence"/>
</dbReference>
<evidence type="ECO:0000313" key="8">
    <source>
        <dbReference type="Proteomes" id="UP000033140"/>
    </source>
</evidence>
<dbReference type="GO" id="GO:0032543">
    <property type="term" value="P:mitochondrial translation"/>
    <property type="evidence" value="ECO:0007669"/>
    <property type="project" value="UniProtKB-ARBA"/>
</dbReference>
<feature type="compositionally biased region" description="Acidic residues" evidence="5">
    <location>
        <begin position="225"/>
        <end position="237"/>
    </location>
</feature>